<reference evidence="1" key="1">
    <citation type="journal article" date="2013" name="Int. J. Syst. Evol. Microbiol.">
        <title>Polycladomyces abyssicola gen. nov., sp. nov., a thermophilic filamentous bacterium isolated from hemipelagic sediment.</title>
        <authorList>
            <person name="Tsubouchi T."/>
            <person name="Shimane Y."/>
            <person name="Mori K."/>
            <person name="Usui K."/>
            <person name="Hiraki T."/>
            <person name="Tame A."/>
            <person name="Uematsu K."/>
            <person name="Maruyama T."/>
            <person name="Hatada Y."/>
        </authorList>
    </citation>
    <scope>NUCLEOTIDE SEQUENCE</scope>
    <source>
        <strain evidence="1">JIR-001</strain>
    </source>
</reference>
<accession>A0A8D5ZMI2</accession>
<evidence type="ECO:0008006" key="3">
    <source>
        <dbReference type="Google" id="ProtNLM"/>
    </source>
</evidence>
<dbReference type="AlphaFoldDB" id="A0A8D5ZMI2"/>
<dbReference type="EMBL" id="AP024601">
    <property type="protein sequence ID" value="BCU81705.1"/>
    <property type="molecule type" value="Genomic_DNA"/>
</dbReference>
<protein>
    <recommendedName>
        <fullName evidence="3">DUF2953 domain-containing protein</fullName>
    </recommendedName>
</protein>
<gene>
    <name evidence="1" type="ORF">JIR001_14880</name>
</gene>
<sequence length="223" mass="26379">MITLLWILLGLGVILVLLSLTTVRCHIQYKRVDADDRINVTFRWWKWFRLRWTVPSLQLSSMTEDGKWTPHVQATVRQSRRRRWQERLSWGVLRRMHRQYVWMREHVHHLHQWFRGLLRRFHVESLSWHSAIGTGDAAETGVLTGLAWGLKSTVVGVAGAYVQWERPPQIQVDPVFHEPHLETDFQCIVRFRIGHAILAGIRLLLNFRVRGEAKGWLNIPFKD</sequence>
<proteinExistence type="predicted"/>
<evidence type="ECO:0000313" key="1">
    <source>
        <dbReference type="EMBL" id="BCU81705.1"/>
    </source>
</evidence>
<evidence type="ECO:0000313" key="2">
    <source>
        <dbReference type="Proteomes" id="UP000677436"/>
    </source>
</evidence>
<dbReference type="Proteomes" id="UP000677436">
    <property type="component" value="Chromosome"/>
</dbReference>
<name>A0A8D5ZMI2_9BACL</name>
<dbReference type="Pfam" id="PF11167">
    <property type="entry name" value="DUF2953"/>
    <property type="match status" value="1"/>
</dbReference>
<keyword evidence="2" id="KW-1185">Reference proteome</keyword>
<dbReference type="KEGG" id="pabs:JIR001_14880"/>
<dbReference type="RefSeq" id="WP_212774888.1">
    <property type="nucleotide sequence ID" value="NZ_AP024601.1"/>
</dbReference>
<dbReference type="InterPro" id="IPR021338">
    <property type="entry name" value="DUF2953"/>
</dbReference>
<organism evidence="1 2">
    <name type="scientific">Polycladomyces abyssicola</name>
    <dbReference type="NCBI Taxonomy" id="1125966"/>
    <lineage>
        <taxon>Bacteria</taxon>
        <taxon>Bacillati</taxon>
        <taxon>Bacillota</taxon>
        <taxon>Bacilli</taxon>
        <taxon>Bacillales</taxon>
        <taxon>Thermoactinomycetaceae</taxon>
        <taxon>Polycladomyces</taxon>
    </lineage>
</organism>
<reference evidence="1" key="2">
    <citation type="journal article" date="2021" name="Microbiol. Resour. Announc.">
        <title>Complete Genome Sequence of Polycladomyces abyssicola JIR-001T, Isolated from Hemipelagic Sediment in Deep Seawater.</title>
        <authorList>
            <person name="Tsubouchi T."/>
            <person name="Kaneko Y."/>
        </authorList>
    </citation>
    <scope>NUCLEOTIDE SEQUENCE</scope>
    <source>
        <strain evidence="1">JIR-001</strain>
    </source>
</reference>